<reference evidence="1" key="1">
    <citation type="journal article" date="2015" name="Nature">
        <title>Complex archaea that bridge the gap between prokaryotes and eukaryotes.</title>
        <authorList>
            <person name="Spang A."/>
            <person name="Saw J.H."/>
            <person name="Jorgensen S.L."/>
            <person name="Zaremba-Niedzwiedzka K."/>
            <person name="Martijn J."/>
            <person name="Lind A.E."/>
            <person name="van Eijk R."/>
            <person name="Schleper C."/>
            <person name="Guy L."/>
            <person name="Ettema T.J."/>
        </authorList>
    </citation>
    <scope>NUCLEOTIDE SEQUENCE</scope>
</reference>
<accession>A0A0F9TTM2</accession>
<comment type="caution">
    <text evidence="1">The sequence shown here is derived from an EMBL/GenBank/DDBJ whole genome shotgun (WGS) entry which is preliminary data.</text>
</comment>
<sequence>MPITMIQPATQLIDENGTPYGVKHVGNKPRVSAMPYTFDIAEGNVPNHTAVNKFGQNVTVGATLEDVWDYSAAYEYLADDTFATMYISSDDELSDVGLTFSVTGIDSDYNYSTVTGTLHAVDARTMVAITSGAADNKWWRIFRIINTSGTPVSGNIYVSKDNTDAGGNGIPDDTDDIQAQAIIGNDQTLMALWSCPVGNTAFLTHFFASTSSNKVTSVELFVRPFGGVFNVKAALSINQGHMIHQYDFPVVISAKSDVKIMASAVGGGGIVSAGFDLWFET</sequence>
<dbReference type="AlphaFoldDB" id="A0A0F9TTM2"/>
<gene>
    <name evidence="1" type="ORF">LCGC14_0351360</name>
</gene>
<proteinExistence type="predicted"/>
<protein>
    <submittedName>
        <fullName evidence="1">Uncharacterized protein</fullName>
    </submittedName>
</protein>
<dbReference type="EMBL" id="LAZR01000265">
    <property type="protein sequence ID" value="KKN78277.1"/>
    <property type="molecule type" value="Genomic_DNA"/>
</dbReference>
<name>A0A0F9TTM2_9ZZZZ</name>
<evidence type="ECO:0000313" key="1">
    <source>
        <dbReference type="EMBL" id="KKN78277.1"/>
    </source>
</evidence>
<organism evidence="1">
    <name type="scientific">marine sediment metagenome</name>
    <dbReference type="NCBI Taxonomy" id="412755"/>
    <lineage>
        <taxon>unclassified sequences</taxon>
        <taxon>metagenomes</taxon>
        <taxon>ecological metagenomes</taxon>
    </lineage>
</organism>